<organism evidence="2 3">
    <name type="scientific">Spirosoma sordidisoli</name>
    <dbReference type="NCBI Taxonomy" id="2502893"/>
    <lineage>
        <taxon>Bacteria</taxon>
        <taxon>Pseudomonadati</taxon>
        <taxon>Bacteroidota</taxon>
        <taxon>Cytophagia</taxon>
        <taxon>Cytophagales</taxon>
        <taxon>Cytophagaceae</taxon>
        <taxon>Spirosoma</taxon>
    </lineage>
</organism>
<dbReference type="RefSeq" id="WP_129601282.1">
    <property type="nucleotide sequence ID" value="NZ_SBLB01000002.1"/>
</dbReference>
<feature type="compositionally biased region" description="Basic and acidic residues" evidence="1">
    <location>
        <begin position="150"/>
        <end position="166"/>
    </location>
</feature>
<proteinExistence type="predicted"/>
<evidence type="ECO:0000313" key="3">
    <source>
        <dbReference type="Proteomes" id="UP000290407"/>
    </source>
</evidence>
<sequence length="368" mass="40851">MRKLFYHFFFILVCVGSESWAQEVIKNQSVIAMVQAKIDRELIVGKISGSACQFDLTTKGVIELKQATVPDLIISTMIQSSAPLPTVRNRDIIDLYSAKVSRDIITKMIMSSKTDFDLSPGGLIELKTAKVPDGIVKLMMNPVPTASKEASPKEGGRSTPTKKEESVANTKSTRPVDLPVPVLTDFPETGIYYEEYKAKGEYLQLDPTTTNLSKSGSVYESLLNFRTGGLSGTTQRVGLANKSANFIIEDNRRPVFYFVFGQTRKEIDDVAESTWRGVSSPNEFVLVKANVSSRGRQISIGRQSAVTSESGIRATTIPFRYKKLATGLYKVYFEEDVPAGEYVFFYNKGSEQGSSIKVYDFSLRKVKK</sequence>
<comment type="caution">
    <text evidence="2">The sequence shown here is derived from an EMBL/GenBank/DDBJ whole genome shotgun (WGS) entry which is preliminary data.</text>
</comment>
<dbReference type="AlphaFoldDB" id="A0A4Q2UL65"/>
<protein>
    <submittedName>
        <fullName evidence="2">Uncharacterized protein</fullName>
    </submittedName>
</protein>
<keyword evidence="3" id="KW-1185">Reference proteome</keyword>
<evidence type="ECO:0000256" key="1">
    <source>
        <dbReference type="SAM" id="MobiDB-lite"/>
    </source>
</evidence>
<reference evidence="2 3" key="1">
    <citation type="submission" date="2019-01" db="EMBL/GenBank/DDBJ databases">
        <title>Spirosoma flava sp. nov., a propanil-degrading bacterium isolated from herbicide-contaminated soil.</title>
        <authorList>
            <person name="Zhang L."/>
            <person name="Jiang J.-D."/>
        </authorList>
    </citation>
    <scope>NUCLEOTIDE SEQUENCE [LARGE SCALE GENOMIC DNA]</scope>
    <source>
        <strain evidence="2 3">TY50</strain>
    </source>
</reference>
<gene>
    <name evidence="2" type="ORF">EQG79_09290</name>
</gene>
<accession>A0A4Q2UL65</accession>
<feature type="region of interest" description="Disordered" evidence="1">
    <location>
        <begin position="142"/>
        <end position="176"/>
    </location>
</feature>
<name>A0A4Q2UL65_9BACT</name>
<dbReference type="Proteomes" id="UP000290407">
    <property type="component" value="Unassembled WGS sequence"/>
</dbReference>
<evidence type="ECO:0000313" key="2">
    <source>
        <dbReference type="EMBL" id="RYC70054.1"/>
    </source>
</evidence>
<dbReference type="EMBL" id="SBLB01000002">
    <property type="protein sequence ID" value="RYC70054.1"/>
    <property type="molecule type" value="Genomic_DNA"/>
</dbReference>